<evidence type="ECO:0000256" key="1">
    <source>
        <dbReference type="ARBA" id="ARBA00008779"/>
    </source>
</evidence>
<dbReference type="Gene3D" id="3.40.720.10">
    <property type="entry name" value="Alkaline Phosphatase, subunit A"/>
    <property type="match status" value="1"/>
</dbReference>
<dbReference type="PANTHER" id="PTHR42693">
    <property type="entry name" value="ARYLSULFATASE FAMILY MEMBER"/>
    <property type="match status" value="1"/>
</dbReference>
<dbReference type="EMBL" id="JACHGY010000001">
    <property type="protein sequence ID" value="MBB6430478.1"/>
    <property type="molecule type" value="Genomic_DNA"/>
</dbReference>
<keyword evidence="8" id="KW-1185">Reference proteome</keyword>
<dbReference type="InterPro" id="IPR024607">
    <property type="entry name" value="Sulfatase_CS"/>
</dbReference>
<comment type="caution">
    <text evidence="7">The sequence shown here is derived from an EMBL/GenBank/DDBJ whole genome shotgun (WGS) entry which is preliminary data.</text>
</comment>
<dbReference type="GO" id="GO:0046872">
    <property type="term" value="F:metal ion binding"/>
    <property type="evidence" value="ECO:0007669"/>
    <property type="project" value="UniProtKB-KW"/>
</dbReference>
<evidence type="ECO:0000256" key="5">
    <source>
        <dbReference type="SAM" id="SignalP"/>
    </source>
</evidence>
<dbReference type="RefSeq" id="WP_184677992.1">
    <property type="nucleotide sequence ID" value="NZ_JACHGY010000001.1"/>
</dbReference>
<dbReference type="InterPro" id="IPR000917">
    <property type="entry name" value="Sulfatase_N"/>
</dbReference>
<dbReference type="GO" id="GO:0004065">
    <property type="term" value="F:arylsulfatase activity"/>
    <property type="evidence" value="ECO:0007669"/>
    <property type="project" value="TreeGrafter"/>
</dbReference>
<reference evidence="7 8" key="1">
    <citation type="submission" date="2020-08" db="EMBL/GenBank/DDBJ databases">
        <title>Genomic Encyclopedia of Type Strains, Phase IV (KMG-IV): sequencing the most valuable type-strain genomes for metagenomic binning, comparative biology and taxonomic classification.</title>
        <authorList>
            <person name="Goeker M."/>
        </authorList>
    </citation>
    <scope>NUCLEOTIDE SEQUENCE [LARGE SCALE GENOMIC DNA]</scope>
    <source>
        <strain evidence="7 8">DSM 103725</strain>
    </source>
</reference>
<dbReference type="PROSITE" id="PS00149">
    <property type="entry name" value="SULFATASE_2"/>
    <property type="match status" value="1"/>
</dbReference>
<comment type="similarity">
    <text evidence="1">Belongs to the sulfatase family.</text>
</comment>
<accession>A0A7X0H733</accession>
<feature type="chain" id="PRO_5030742267" evidence="5">
    <location>
        <begin position="32"/>
        <end position="492"/>
    </location>
</feature>
<evidence type="ECO:0000256" key="3">
    <source>
        <dbReference type="ARBA" id="ARBA00022801"/>
    </source>
</evidence>
<dbReference type="InterPro" id="IPR050738">
    <property type="entry name" value="Sulfatase"/>
</dbReference>
<organism evidence="7 8">
    <name type="scientific">Algisphaera agarilytica</name>
    <dbReference type="NCBI Taxonomy" id="1385975"/>
    <lineage>
        <taxon>Bacteria</taxon>
        <taxon>Pseudomonadati</taxon>
        <taxon>Planctomycetota</taxon>
        <taxon>Phycisphaerae</taxon>
        <taxon>Phycisphaerales</taxon>
        <taxon>Phycisphaeraceae</taxon>
        <taxon>Algisphaera</taxon>
    </lineage>
</organism>
<keyword evidence="5" id="KW-0732">Signal</keyword>
<keyword evidence="2" id="KW-0479">Metal-binding</keyword>
<dbReference type="Pfam" id="PF00884">
    <property type="entry name" value="Sulfatase"/>
    <property type="match status" value="1"/>
</dbReference>
<evidence type="ECO:0000256" key="2">
    <source>
        <dbReference type="ARBA" id="ARBA00022723"/>
    </source>
</evidence>
<gene>
    <name evidence="7" type="ORF">HNQ40_002284</name>
</gene>
<feature type="signal peptide" evidence="5">
    <location>
        <begin position="1"/>
        <end position="31"/>
    </location>
</feature>
<evidence type="ECO:0000313" key="7">
    <source>
        <dbReference type="EMBL" id="MBB6430478.1"/>
    </source>
</evidence>
<name>A0A7X0H733_9BACT</name>
<dbReference type="PROSITE" id="PS00523">
    <property type="entry name" value="SULFATASE_1"/>
    <property type="match status" value="1"/>
</dbReference>
<keyword evidence="3" id="KW-0378">Hydrolase</keyword>
<dbReference type="AlphaFoldDB" id="A0A7X0H733"/>
<feature type="domain" description="Sulfatase N-terminal" evidence="6">
    <location>
        <begin position="37"/>
        <end position="360"/>
    </location>
</feature>
<sequence length="492" mass="54442">MNALSRLACVFRFRGLAAMFLVGLMVTAASAAPEKRPNIILFMLDDASPGEFSPYGTAERPAAFDTPSVQRLADHGMTFTTGWATPLCAPTRALLMTGKYGINTGQLSNSLKLPDDDFFVKHPSMAQTLADSGYRTALAGKWMLPGLPDEPGAGFDEHLGYAGYFGRTYFDVWTGPWFGWKDPDKLFPSREEVTTGGYISPSIYWYPALVKDGKIQPSDEKTFGPDEVHDYALEFITRDHGDQPFFLYYAEFLPHRPWVGVPTSPGSGQATEPGIANQIHHIDLYVGNMLKALEDAGIADNTIFIFTSDNPTQGYGKNVASELGARVPLIVAGPGVEAGQVTQALVDFSDLYPTVMDLAGLDPADVEGLDGQSFVPVLSGESDSVREWIYSYVDAWRFVRDRDWFLAADGVMWRTAESGDMLDYQRIDTPTPESEAAKQRLLQHIAHLPEPTFEEYGENLNKAKQKTWVFTSGDHMLNMGDKWKDDPERSEP</sequence>
<dbReference type="PANTHER" id="PTHR42693:SF53">
    <property type="entry name" value="ENDO-4-O-SULFATASE"/>
    <property type="match status" value="1"/>
</dbReference>
<proteinExistence type="inferred from homology"/>
<evidence type="ECO:0000259" key="6">
    <source>
        <dbReference type="Pfam" id="PF00884"/>
    </source>
</evidence>
<evidence type="ECO:0000256" key="4">
    <source>
        <dbReference type="ARBA" id="ARBA00022837"/>
    </source>
</evidence>
<protein>
    <submittedName>
        <fullName evidence="7">Arylsulfatase A-like enzyme</fullName>
    </submittedName>
</protein>
<dbReference type="InterPro" id="IPR017850">
    <property type="entry name" value="Alkaline_phosphatase_core_sf"/>
</dbReference>
<evidence type="ECO:0000313" key="8">
    <source>
        <dbReference type="Proteomes" id="UP000541810"/>
    </source>
</evidence>
<dbReference type="SUPFAM" id="SSF53649">
    <property type="entry name" value="Alkaline phosphatase-like"/>
    <property type="match status" value="1"/>
</dbReference>
<dbReference type="Proteomes" id="UP000541810">
    <property type="component" value="Unassembled WGS sequence"/>
</dbReference>
<keyword evidence="4" id="KW-0106">Calcium</keyword>